<reference evidence="1 2" key="1">
    <citation type="submission" date="2013-02" db="EMBL/GenBank/DDBJ databases">
        <title>A novel strain isolated from Lonar lake, Maharashtra, India.</title>
        <authorList>
            <person name="Singh A."/>
        </authorList>
    </citation>
    <scope>NUCLEOTIDE SEQUENCE [LARGE SCALE GENOMIC DNA]</scope>
    <source>
        <strain evidence="1 2">AK24</strain>
    </source>
</reference>
<protein>
    <submittedName>
        <fullName evidence="1">Uncharacterized protein</fullName>
    </submittedName>
</protein>
<dbReference type="AlphaFoldDB" id="R7ZTP8"/>
<evidence type="ECO:0000313" key="2">
    <source>
        <dbReference type="Proteomes" id="UP000013909"/>
    </source>
</evidence>
<sequence>MDENLYLFNNLAPSEPVFFRDGSAGDQWVYREIFEEEVNKLPFSYPVKTVVDLVVNINSISPYF</sequence>
<organism evidence="1 2">
    <name type="scientific">Lunatimonas lonarensis</name>
    <dbReference type="NCBI Taxonomy" id="1232681"/>
    <lineage>
        <taxon>Bacteria</taxon>
        <taxon>Pseudomonadati</taxon>
        <taxon>Bacteroidota</taxon>
        <taxon>Cytophagia</taxon>
        <taxon>Cytophagales</taxon>
        <taxon>Cyclobacteriaceae</taxon>
    </lineage>
</organism>
<proteinExistence type="predicted"/>
<comment type="caution">
    <text evidence="1">The sequence shown here is derived from an EMBL/GenBank/DDBJ whole genome shotgun (WGS) entry which is preliminary data.</text>
</comment>
<keyword evidence="2" id="KW-1185">Reference proteome</keyword>
<evidence type="ECO:0000313" key="1">
    <source>
        <dbReference type="EMBL" id="EON77457.1"/>
    </source>
</evidence>
<accession>R7ZTP8</accession>
<gene>
    <name evidence="1" type="ORF">ADIS_2108</name>
</gene>
<dbReference type="Proteomes" id="UP000013909">
    <property type="component" value="Unassembled WGS sequence"/>
</dbReference>
<name>R7ZTP8_9BACT</name>
<dbReference type="EMBL" id="AQHR01000056">
    <property type="protein sequence ID" value="EON77457.1"/>
    <property type="molecule type" value="Genomic_DNA"/>
</dbReference>